<dbReference type="InterPro" id="IPR024463">
    <property type="entry name" value="Transposase_TnpC_homeodom"/>
</dbReference>
<keyword evidence="1" id="KW-0175">Coiled coil</keyword>
<evidence type="ECO:0000256" key="1">
    <source>
        <dbReference type="SAM" id="Coils"/>
    </source>
</evidence>
<name>A0ABU7SVN2_9LACO</name>
<dbReference type="Proteomes" id="UP001335665">
    <property type="component" value="Unassembled WGS sequence"/>
</dbReference>
<feature type="domain" description="Transposase TnpC homeodomain" evidence="2">
    <location>
        <begin position="26"/>
        <end position="103"/>
    </location>
</feature>
<evidence type="ECO:0000259" key="2">
    <source>
        <dbReference type="Pfam" id="PF13007"/>
    </source>
</evidence>
<reference evidence="3 4" key="1">
    <citation type="submission" date="2023-02" db="EMBL/GenBank/DDBJ databases">
        <title>The predominant lactic acid bacteria and yeasts involved in the spontaneous fermentation of millet during the production of the traditional porridge Hausa koko in Ghana.</title>
        <authorList>
            <person name="Atter A."/>
            <person name="Diaz M."/>
        </authorList>
    </citation>
    <scope>NUCLEOTIDE SEQUENCE [LARGE SCALE GENOMIC DNA]</scope>
    <source>
        <strain evidence="3 4">FI11552</strain>
    </source>
</reference>
<feature type="non-terminal residue" evidence="3">
    <location>
        <position position="128"/>
    </location>
</feature>
<comment type="caution">
    <text evidence="3">The sequence shown here is derived from an EMBL/GenBank/DDBJ whole genome shotgun (WGS) entry which is preliminary data.</text>
</comment>
<proteinExistence type="predicted"/>
<evidence type="ECO:0000313" key="3">
    <source>
        <dbReference type="EMBL" id="MEE6701898.1"/>
    </source>
</evidence>
<protein>
    <submittedName>
        <fullName evidence="3">IS66 family transposase</fullName>
    </submittedName>
</protein>
<feature type="coiled-coil region" evidence="1">
    <location>
        <begin position="5"/>
        <end position="34"/>
    </location>
</feature>
<organism evidence="3 4">
    <name type="scientific">Limosilactobacillus pontis</name>
    <dbReference type="NCBI Taxonomy" id="35787"/>
    <lineage>
        <taxon>Bacteria</taxon>
        <taxon>Bacillati</taxon>
        <taxon>Bacillota</taxon>
        <taxon>Bacilli</taxon>
        <taxon>Lactobacillales</taxon>
        <taxon>Lactobacillaceae</taxon>
        <taxon>Limosilactobacillus</taxon>
    </lineage>
</organism>
<accession>A0ABU7SVN2</accession>
<dbReference type="EMBL" id="JAQSFA010000039">
    <property type="protein sequence ID" value="MEE6701898.1"/>
    <property type="molecule type" value="Genomic_DNA"/>
</dbReference>
<dbReference type="Pfam" id="PF13007">
    <property type="entry name" value="LZ_Tnp_IS66"/>
    <property type="match status" value="1"/>
</dbReference>
<sequence>MDYEKQSAELKKQLAAAQAQIAQQQMIIKALQNQLFGKKTEVFEEVVSGQQSLFNDQQLAKLEDNDQDITEVVTVKQKQVVRHRKAKRSGKRTAFLNSLPQVDQVIPLTDTKCPHCQGEMTKIGQRLA</sequence>
<evidence type="ECO:0000313" key="4">
    <source>
        <dbReference type="Proteomes" id="UP001335665"/>
    </source>
</evidence>
<gene>
    <name evidence="3" type="ORF">PS396_09040</name>
</gene>
<keyword evidence="4" id="KW-1185">Reference proteome</keyword>